<protein>
    <submittedName>
        <fullName evidence="1">Uncharacterized protein</fullName>
    </submittedName>
</protein>
<sequence length="108" mass="12071">MNRLSCTRLFDYTGFHETERSELPTPSPATALLLGLDEPDWTEIELNRGIPTSGLYLKLTVIWIQLMVSSKSTKTGLFWVWALSALDSEGVVLWRLTATAGPVCQILM</sequence>
<dbReference type="EMBL" id="JAGKHQ010000016">
    <property type="protein sequence ID" value="KAG7495051.1"/>
    <property type="molecule type" value="Genomic_DNA"/>
</dbReference>
<name>A0AAV6QPV6_SOLSE</name>
<reference evidence="1 2" key="1">
    <citation type="journal article" date="2021" name="Sci. Rep.">
        <title>Chromosome anchoring in Senegalese sole (Solea senegalensis) reveals sex-associated markers and genome rearrangements in flatfish.</title>
        <authorList>
            <person name="Guerrero-Cozar I."/>
            <person name="Gomez-Garrido J."/>
            <person name="Berbel C."/>
            <person name="Martinez-Blanch J.F."/>
            <person name="Alioto T."/>
            <person name="Claros M.G."/>
            <person name="Gagnaire P.A."/>
            <person name="Manchado M."/>
        </authorList>
    </citation>
    <scope>NUCLEOTIDE SEQUENCE [LARGE SCALE GENOMIC DNA]</scope>
    <source>
        <strain evidence="1">Sse05_10M</strain>
    </source>
</reference>
<comment type="caution">
    <text evidence="1">The sequence shown here is derived from an EMBL/GenBank/DDBJ whole genome shotgun (WGS) entry which is preliminary data.</text>
</comment>
<organism evidence="1 2">
    <name type="scientific">Solea senegalensis</name>
    <name type="common">Senegalese sole</name>
    <dbReference type="NCBI Taxonomy" id="28829"/>
    <lineage>
        <taxon>Eukaryota</taxon>
        <taxon>Metazoa</taxon>
        <taxon>Chordata</taxon>
        <taxon>Craniata</taxon>
        <taxon>Vertebrata</taxon>
        <taxon>Euteleostomi</taxon>
        <taxon>Actinopterygii</taxon>
        <taxon>Neopterygii</taxon>
        <taxon>Teleostei</taxon>
        <taxon>Neoteleostei</taxon>
        <taxon>Acanthomorphata</taxon>
        <taxon>Carangaria</taxon>
        <taxon>Pleuronectiformes</taxon>
        <taxon>Pleuronectoidei</taxon>
        <taxon>Soleidae</taxon>
        <taxon>Solea</taxon>
    </lineage>
</organism>
<accession>A0AAV6QPV6</accession>
<dbReference type="AlphaFoldDB" id="A0AAV6QPV6"/>
<gene>
    <name evidence="1" type="ORF">JOB18_043038</name>
</gene>
<keyword evidence="2" id="KW-1185">Reference proteome</keyword>
<proteinExistence type="predicted"/>
<dbReference type="Proteomes" id="UP000693946">
    <property type="component" value="Linkage Group LG4"/>
</dbReference>
<evidence type="ECO:0000313" key="2">
    <source>
        <dbReference type="Proteomes" id="UP000693946"/>
    </source>
</evidence>
<evidence type="ECO:0000313" key="1">
    <source>
        <dbReference type="EMBL" id="KAG7495051.1"/>
    </source>
</evidence>